<evidence type="ECO:0000256" key="8">
    <source>
        <dbReference type="SAM" id="MobiDB-lite"/>
    </source>
</evidence>
<feature type="transmembrane region" description="Helical" evidence="9">
    <location>
        <begin position="139"/>
        <end position="160"/>
    </location>
</feature>
<feature type="non-terminal residue" evidence="11">
    <location>
        <position position="392"/>
    </location>
</feature>
<dbReference type="PROSITE" id="PS50262">
    <property type="entry name" value="G_PROTEIN_RECEP_F1_2"/>
    <property type="match status" value="1"/>
</dbReference>
<keyword evidence="2 9" id="KW-0812">Transmembrane</keyword>
<keyword evidence="12" id="KW-1185">Reference proteome</keyword>
<feature type="transmembrane region" description="Helical" evidence="9">
    <location>
        <begin position="268"/>
        <end position="292"/>
    </location>
</feature>
<dbReference type="InterPro" id="IPR000276">
    <property type="entry name" value="GPCR_Rhodpsn"/>
</dbReference>
<keyword evidence="3 9" id="KW-1133">Transmembrane helix</keyword>
<gene>
    <name evidence="11" type="primary">Gpr151_1</name>
    <name evidence="11" type="ORF">GTO95_0012752</name>
</gene>
<evidence type="ECO:0000256" key="4">
    <source>
        <dbReference type="ARBA" id="ARBA00023040"/>
    </source>
</evidence>
<reference evidence="11" key="1">
    <citation type="journal article" date="2021" name="Cell">
        <title>Tracing the genetic footprints of vertebrate landing in non-teleost ray-finned fishes.</title>
        <authorList>
            <person name="Bi X."/>
            <person name="Wang K."/>
            <person name="Yang L."/>
            <person name="Pan H."/>
            <person name="Jiang H."/>
            <person name="Wei Q."/>
            <person name="Fang M."/>
            <person name="Yu H."/>
            <person name="Zhu C."/>
            <person name="Cai Y."/>
            <person name="He Y."/>
            <person name="Gan X."/>
            <person name="Zeng H."/>
            <person name="Yu D."/>
            <person name="Zhu Y."/>
            <person name="Jiang H."/>
            <person name="Qiu Q."/>
            <person name="Yang H."/>
            <person name="Zhang Y.E."/>
            <person name="Wang W."/>
            <person name="Zhu M."/>
            <person name="He S."/>
            <person name="Zhang G."/>
        </authorList>
    </citation>
    <scope>NUCLEOTIDE SEQUENCE</scope>
    <source>
        <strain evidence="11">Allg_001</strain>
    </source>
</reference>
<accession>A0A8J7TI73</accession>
<feature type="non-terminal residue" evidence="11">
    <location>
        <position position="1"/>
    </location>
</feature>
<dbReference type="InterPro" id="IPR017452">
    <property type="entry name" value="GPCR_Rhodpsn_7TM"/>
</dbReference>
<evidence type="ECO:0000313" key="11">
    <source>
        <dbReference type="EMBL" id="MBN3324514.1"/>
    </source>
</evidence>
<feature type="transmembrane region" description="Helical" evidence="9">
    <location>
        <begin position="20"/>
        <end position="46"/>
    </location>
</feature>
<keyword evidence="7" id="KW-0807">Transducer</keyword>
<dbReference type="Pfam" id="PF00001">
    <property type="entry name" value="7tm_1"/>
    <property type="match status" value="1"/>
</dbReference>
<feature type="region of interest" description="Disordered" evidence="8">
    <location>
        <begin position="371"/>
        <end position="392"/>
    </location>
</feature>
<protein>
    <submittedName>
        <fullName evidence="11">GP151 protein</fullName>
    </submittedName>
</protein>
<dbReference type="SUPFAM" id="SSF81321">
    <property type="entry name" value="Family A G protein-coupled receptor-like"/>
    <property type="match status" value="1"/>
</dbReference>
<feature type="transmembrane region" description="Helical" evidence="9">
    <location>
        <begin position="190"/>
        <end position="212"/>
    </location>
</feature>
<comment type="caution">
    <text evidence="11">The sequence shown here is derived from an EMBL/GenBank/DDBJ whole genome shotgun (WGS) entry which is preliminary data.</text>
</comment>
<dbReference type="GO" id="GO:0004930">
    <property type="term" value="F:G protein-coupled receptor activity"/>
    <property type="evidence" value="ECO:0007669"/>
    <property type="project" value="UniProtKB-KW"/>
</dbReference>
<evidence type="ECO:0000256" key="2">
    <source>
        <dbReference type="ARBA" id="ARBA00022692"/>
    </source>
</evidence>
<dbReference type="AlphaFoldDB" id="A0A8J7TI73"/>
<dbReference type="Gene3D" id="1.20.1070.10">
    <property type="entry name" value="Rhodopsin 7-helix transmembrane proteins"/>
    <property type="match status" value="1"/>
</dbReference>
<dbReference type="EMBL" id="JAAWVO010070989">
    <property type="protein sequence ID" value="MBN3324514.1"/>
    <property type="molecule type" value="Genomic_DNA"/>
</dbReference>
<dbReference type="Proteomes" id="UP000736164">
    <property type="component" value="Unassembled WGS sequence"/>
</dbReference>
<feature type="transmembrane region" description="Helical" evidence="9">
    <location>
        <begin position="233"/>
        <end position="256"/>
    </location>
</feature>
<evidence type="ECO:0000256" key="5">
    <source>
        <dbReference type="ARBA" id="ARBA00023136"/>
    </source>
</evidence>
<evidence type="ECO:0000256" key="3">
    <source>
        <dbReference type="ARBA" id="ARBA00022989"/>
    </source>
</evidence>
<evidence type="ECO:0000256" key="9">
    <source>
        <dbReference type="SAM" id="Phobius"/>
    </source>
</evidence>
<evidence type="ECO:0000256" key="1">
    <source>
        <dbReference type="ARBA" id="ARBA00004141"/>
    </source>
</evidence>
<feature type="transmembrane region" description="Helical" evidence="9">
    <location>
        <begin position="58"/>
        <end position="81"/>
    </location>
</feature>
<evidence type="ECO:0000256" key="7">
    <source>
        <dbReference type="ARBA" id="ARBA00023224"/>
    </source>
</evidence>
<comment type="subcellular location">
    <subcellularLocation>
        <location evidence="1">Membrane</location>
        <topology evidence="1">Multi-pass membrane protein</topology>
    </subcellularLocation>
</comment>
<sequence>MNTSLLDFAGGIQLLDGVEVTVVLPVIFAGICLIGFVGNLLVLVVLIHDFRKGKTSVVNALVVNLSATDLLIVLFCVPVRAVTYSRQSWTLGSFVCKTADWFLHCCLVAKSFTLAAISQARYNYVLNPPKFIHFYPKRLMGALVTIWTVSIVLPIPHMVFTTLQHYKEVDLCIFEVPFYASNFMNVFSKIYPAVAYVIPVIFIVTCYTKAILRTKPRRNKTPNPRPQSKRITLMLVSVSCAYELMWLTEWVAWVWARHSYSEAHRPPAGFIIFAQVFLYVSSTVNPIILLAMSEDFKDGLGSVWACLTCRGTRGAGGSRSPKTGENGAEVGASVINSLQDLGMVSPNAKTEVPRDACGKILPDVEHFWQERRNTTAAEDHDPIPWEREEKQQ</sequence>
<dbReference type="PANTHER" id="PTHR45695:SF21">
    <property type="entry name" value="G-PROTEIN COUPLED RECEPTOR 151-RELATED"/>
    <property type="match status" value="1"/>
</dbReference>
<dbReference type="GO" id="GO:0005886">
    <property type="term" value="C:plasma membrane"/>
    <property type="evidence" value="ECO:0007669"/>
    <property type="project" value="TreeGrafter"/>
</dbReference>
<evidence type="ECO:0000256" key="6">
    <source>
        <dbReference type="ARBA" id="ARBA00023170"/>
    </source>
</evidence>
<keyword evidence="5 9" id="KW-0472">Membrane</keyword>
<dbReference type="PRINTS" id="PR00237">
    <property type="entry name" value="GPCRRHODOPSN"/>
</dbReference>
<dbReference type="PANTHER" id="PTHR45695">
    <property type="entry name" value="LEUCOKININ RECEPTOR-RELATED"/>
    <property type="match status" value="1"/>
</dbReference>
<keyword evidence="6" id="KW-0675">Receptor</keyword>
<keyword evidence="4" id="KW-0297">G-protein coupled receptor</keyword>
<feature type="transmembrane region" description="Helical" evidence="9">
    <location>
        <begin position="101"/>
        <end position="118"/>
    </location>
</feature>
<feature type="domain" description="G-protein coupled receptors family 1 profile" evidence="10">
    <location>
        <begin position="38"/>
        <end position="289"/>
    </location>
</feature>
<organism evidence="11 12">
    <name type="scientific">Atractosteus spatula</name>
    <name type="common">Alligator gar</name>
    <name type="synonym">Lepisosteus spatula</name>
    <dbReference type="NCBI Taxonomy" id="7917"/>
    <lineage>
        <taxon>Eukaryota</taxon>
        <taxon>Metazoa</taxon>
        <taxon>Chordata</taxon>
        <taxon>Craniata</taxon>
        <taxon>Vertebrata</taxon>
        <taxon>Euteleostomi</taxon>
        <taxon>Actinopterygii</taxon>
        <taxon>Neopterygii</taxon>
        <taxon>Holostei</taxon>
        <taxon>Semionotiformes</taxon>
        <taxon>Lepisosteidae</taxon>
        <taxon>Atractosteus</taxon>
    </lineage>
</organism>
<name>A0A8J7TI73_ATRSP</name>
<evidence type="ECO:0000259" key="10">
    <source>
        <dbReference type="PROSITE" id="PS50262"/>
    </source>
</evidence>
<evidence type="ECO:0000313" key="12">
    <source>
        <dbReference type="Proteomes" id="UP000736164"/>
    </source>
</evidence>
<proteinExistence type="predicted"/>